<evidence type="ECO:0000256" key="1">
    <source>
        <dbReference type="ARBA" id="ARBA00006987"/>
    </source>
</evidence>
<dbReference type="Pfam" id="PF03401">
    <property type="entry name" value="TctC"/>
    <property type="match status" value="1"/>
</dbReference>
<dbReference type="InterPro" id="IPR005064">
    <property type="entry name" value="BUG"/>
</dbReference>
<protein>
    <submittedName>
        <fullName evidence="3">Tripartite tricarboxylate transporter substrate binding protein</fullName>
    </submittedName>
</protein>
<dbReference type="Gene3D" id="3.40.190.150">
    <property type="entry name" value="Bordetella uptake gene, domain 1"/>
    <property type="match status" value="1"/>
</dbReference>
<name>A0ABY5XZI7_9BACT</name>
<sequence length="318" mass="35020">MKKLFKTLLSVVLAFAVTSPALAAYPEKPVNMVIAFTAGGSSDVQARIMQKYWNKYAPQPWVFIYKTGAGGIIGFTEIANAKKDGYTVGGLNTPHIILQSLAQNAQFDPLTSYEYLCQVVNDPQVIAVRKDSPYASVEELIAAAKANPHKIKVGLSGQLSGHHVMFLSFKEMFPESVFSPVFYKGAADQNAALLGGEIDFMFGNVNDVTRALDELRILGVAAEERNAFLPDIPTLKELGIDFVSDIRRCFAVPKGVDPEIVRTLRAVFKQICEDPDYVADMLKAGQPHEYLSGEDFEAYIKTQYESNRGILQRAGLIK</sequence>
<evidence type="ECO:0000313" key="3">
    <source>
        <dbReference type="EMBL" id="UWX05216.1"/>
    </source>
</evidence>
<comment type="similarity">
    <text evidence="1">Belongs to the UPF0065 (bug) family.</text>
</comment>
<dbReference type="PANTHER" id="PTHR42928:SF5">
    <property type="entry name" value="BLR1237 PROTEIN"/>
    <property type="match status" value="1"/>
</dbReference>
<dbReference type="CDD" id="cd07012">
    <property type="entry name" value="PBP2_Bug_TTT"/>
    <property type="match status" value="1"/>
</dbReference>
<organism evidence="3 4">
    <name type="scientific">Taurinivorans muris</name>
    <dbReference type="NCBI Taxonomy" id="2787751"/>
    <lineage>
        <taxon>Bacteria</taxon>
        <taxon>Pseudomonadati</taxon>
        <taxon>Thermodesulfobacteriota</taxon>
        <taxon>Desulfovibrionia</taxon>
        <taxon>Desulfovibrionales</taxon>
        <taxon>Desulfovibrionaceae</taxon>
        <taxon>Taurinivorans</taxon>
    </lineage>
</organism>
<gene>
    <name evidence="3" type="ORF">JBF11_07075</name>
</gene>
<dbReference type="PANTHER" id="PTHR42928">
    <property type="entry name" value="TRICARBOXYLATE-BINDING PROTEIN"/>
    <property type="match status" value="1"/>
</dbReference>
<accession>A0ABY5XZI7</accession>
<keyword evidence="4" id="KW-1185">Reference proteome</keyword>
<dbReference type="Proteomes" id="UP001058120">
    <property type="component" value="Chromosome"/>
</dbReference>
<proteinExistence type="inferred from homology"/>
<dbReference type="Gene3D" id="3.40.190.10">
    <property type="entry name" value="Periplasmic binding protein-like II"/>
    <property type="match status" value="1"/>
</dbReference>
<evidence type="ECO:0000256" key="2">
    <source>
        <dbReference type="SAM" id="SignalP"/>
    </source>
</evidence>
<feature type="signal peptide" evidence="2">
    <location>
        <begin position="1"/>
        <end position="23"/>
    </location>
</feature>
<dbReference type="RefSeq" id="WP_334314784.1">
    <property type="nucleotide sequence ID" value="NZ_CP065938.1"/>
</dbReference>
<reference evidence="3" key="1">
    <citation type="submission" date="2020-12" db="EMBL/GenBank/DDBJ databases">
        <title>Taurinivorans muris gen. nov., sp. nov., fundamental and realized metabolic niche of a ubiquitous sulfidogenic bacterium in the murine intestine.</title>
        <authorList>
            <person name="Ye H."/>
            <person name="Hanson B.T."/>
            <person name="Loy A."/>
        </authorList>
    </citation>
    <scope>NUCLEOTIDE SEQUENCE</scope>
    <source>
        <strain evidence="3">LT0009</strain>
    </source>
</reference>
<keyword evidence="2" id="KW-0732">Signal</keyword>
<dbReference type="SUPFAM" id="SSF53850">
    <property type="entry name" value="Periplasmic binding protein-like II"/>
    <property type="match status" value="1"/>
</dbReference>
<dbReference type="EMBL" id="CP065938">
    <property type="protein sequence ID" value="UWX05216.1"/>
    <property type="molecule type" value="Genomic_DNA"/>
</dbReference>
<dbReference type="PIRSF" id="PIRSF017082">
    <property type="entry name" value="YflP"/>
    <property type="match status" value="1"/>
</dbReference>
<feature type="chain" id="PRO_5045150377" evidence="2">
    <location>
        <begin position="24"/>
        <end position="318"/>
    </location>
</feature>
<evidence type="ECO:0000313" key="4">
    <source>
        <dbReference type="Proteomes" id="UP001058120"/>
    </source>
</evidence>
<dbReference type="InterPro" id="IPR042100">
    <property type="entry name" value="Bug_dom1"/>
</dbReference>